<accession>A0AAD6RZ89</accession>
<evidence type="ECO:0000313" key="1">
    <source>
        <dbReference type="EMBL" id="KAJ7018274.1"/>
    </source>
</evidence>
<protein>
    <submittedName>
        <fullName evidence="1">Uncharacterized protein</fullName>
    </submittedName>
</protein>
<sequence>MTQYLASVQSMPKETEEYLDKRIKLFVWEGRKKAPINHEILYLPVEEGGKNLLSIKDRNAALAVKTIQKFLMKGEDHAKWCDLAADSLRKDVPDKPKVEKSARMNPFIQTWAPLQKKLPKPLKRMMKTASKFRVKFDALALAKDVKEELLIWFHTGGKKDLGRHNNSACATPAKPN</sequence>
<dbReference type="AlphaFoldDB" id="A0AAD6RZ89"/>
<dbReference type="EMBL" id="JARJCM010000346">
    <property type="protein sequence ID" value="KAJ7018274.1"/>
    <property type="molecule type" value="Genomic_DNA"/>
</dbReference>
<comment type="caution">
    <text evidence="1">The sequence shown here is derived from an EMBL/GenBank/DDBJ whole genome shotgun (WGS) entry which is preliminary data.</text>
</comment>
<proteinExistence type="predicted"/>
<evidence type="ECO:0000313" key="2">
    <source>
        <dbReference type="Proteomes" id="UP001218188"/>
    </source>
</evidence>
<name>A0AAD6RZ89_9AGAR</name>
<keyword evidence="2" id="KW-1185">Reference proteome</keyword>
<dbReference type="Proteomes" id="UP001218188">
    <property type="component" value="Unassembled WGS sequence"/>
</dbReference>
<organism evidence="1 2">
    <name type="scientific">Mycena alexandri</name>
    <dbReference type="NCBI Taxonomy" id="1745969"/>
    <lineage>
        <taxon>Eukaryota</taxon>
        <taxon>Fungi</taxon>
        <taxon>Dikarya</taxon>
        <taxon>Basidiomycota</taxon>
        <taxon>Agaricomycotina</taxon>
        <taxon>Agaricomycetes</taxon>
        <taxon>Agaricomycetidae</taxon>
        <taxon>Agaricales</taxon>
        <taxon>Marasmiineae</taxon>
        <taxon>Mycenaceae</taxon>
        <taxon>Mycena</taxon>
    </lineage>
</organism>
<reference evidence="1" key="1">
    <citation type="submission" date="2023-03" db="EMBL/GenBank/DDBJ databases">
        <title>Massive genome expansion in bonnet fungi (Mycena s.s.) driven by repeated elements and novel gene families across ecological guilds.</title>
        <authorList>
            <consortium name="Lawrence Berkeley National Laboratory"/>
            <person name="Harder C.B."/>
            <person name="Miyauchi S."/>
            <person name="Viragh M."/>
            <person name="Kuo A."/>
            <person name="Thoen E."/>
            <person name="Andreopoulos B."/>
            <person name="Lu D."/>
            <person name="Skrede I."/>
            <person name="Drula E."/>
            <person name="Henrissat B."/>
            <person name="Morin E."/>
            <person name="Kohler A."/>
            <person name="Barry K."/>
            <person name="LaButti K."/>
            <person name="Morin E."/>
            <person name="Salamov A."/>
            <person name="Lipzen A."/>
            <person name="Mereny Z."/>
            <person name="Hegedus B."/>
            <person name="Baldrian P."/>
            <person name="Stursova M."/>
            <person name="Weitz H."/>
            <person name="Taylor A."/>
            <person name="Grigoriev I.V."/>
            <person name="Nagy L.G."/>
            <person name="Martin F."/>
            <person name="Kauserud H."/>
        </authorList>
    </citation>
    <scope>NUCLEOTIDE SEQUENCE</scope>
    <source>
        <strain evidence="1">CBHHK200</strain>
    </source>
</reference>
<gene>
    <name evidence="1" type="ORF">C8F04DRAFT_977493</name>
</gene>